<evidence type="ECO:0000313" key="6">
    <source>
        <dbReference type="Proteomes" id="UP000298860"/>
    </source>
</evidence>
<dbReference type="InterPro" id="IPR011004">
    <property type="entry name" value="Trimer_LpxA-like_sf"/>
</dbReference>
<proteinExistence type="inferred from homology"/>
<keyword evidence="2" id="KW-0808">Transferase</keyword>
<evidence type="ECO:0000256" key="4">
    <source>
        <dbReference type="SAM" id="MobiDB-lite"/>
    </source>
</evidence>
<sequence>MVVKDADAGDPGLGGGGPGSAARAVTGWRSPRTIIRTALADLVNRSWRAVQRTGVITAETAAGRRFAAFGSGSSVAFPTGTIFGERWIEIGAGTLIGAHITLCAGMVPGQDLGADTVLRIGDRCVIGRGSHVIAHRSIEIGDDVFMGPYVYITDQNHSYADPEAPIGRQWPSNTSVSIGPGSWLGAGAIILPGARIGRNVVVAAGSVVRGVVPDRCVVAGVPAKVVREYVPGSGWKPPTRDAAGSCAMRAIDGRDVEQAVAEMVHTLTPYESAD</sequence>
<dbReference type="CDD" id="cd04647">
    <property type="entry name" value="LbH_MAT_like"/>
    <property type="match status" value="1"/>
</dbReference>
<dbReference type="InterPro" id="IPR001451">
    <property type="entry name" value="Hexapep"/>
</dbReference>
<dbReference type="Gene3D" id="2.160.10.10">
    <property type="entry name" value="Hexapeptide repeat proteins"/>
    <property type="match status" value="1"/>
</dbReference>
<evidence type="ECO:0000256" key="2">
    <source>
        <dbReference type="ARBA" id="ARBA00022679"/>
    </source>
</evidence>
<organism evidence="5 6">
    <name type="scientific">Gandjariella thermophila</name>
    <dbReference type="NCBI Taxonomy" id="1931992"/>
    <lineage>
        <taxon>Bacteria</taxon>
        <taxon>Bacillati</taxon>
        <taxon>Actinomycetota</taxon>
        <taxon>Actinomycetes</taxon>
        <taxon>Pseudonocardiales</taxon>
        <taxon>Pseudonocardiaceae</taxon>
        <taxon>Gandjariella</taxon>
    </lineage>
</organism>
<comment type="similarity">
    <text evidence="1">Belongs to the transferase hexapeptide repeat family.</text>
</comment>
<dbReference type="GO" id="GO:0008374">
    <property type="term" value="F:O-acyltransferase activity"/>
    <property type="evidence" value="ECO:0007669"/>
    <property type="project" value="TreeGrafter"/>
</dbReference>
<feature type="region of interest" description="Disordered" evidence="4">
    <location>
        <begin position="1"/>
        <end position="24"/>
    </location>
</feature>
<accession>A0A4D4JFB1</accession>
<dbReference type="InterPro" id="IPR051159">
    <property type="entry name" value="Hexapeptide_acetyltransf"/>
</dbReference>
<reference evidence="6" key="1">
    <citation type="submission" date="2019-04" db="EMBL/GenBank/DDBJ databases">
        <title>Draft genome sequence of Pseudonocardiaceae bacterium SL3-2-4.</title>
        <authorList>
            <person name="Ningsih F."/>
            <person name="Yokota A."/>
            <person name="Sakai Y."/>
            <person name="Nanatani K."/>
            <person name="Yabe S."/>
            <person name="Oetari A."/>
            <person name="Sjamsuridzal W."/>
        </authorList>
    </citation>
    <scope>NUCLEOTIDE SEQUENCE [LARGE SCALE GENOMIC DNA]</scope>
    <source>
        <strain evidence="6">SL3-2-4</strain>
    </source>
</reference>
<keyword evidence="6" id="KW-1185">Reference proteome</keyword>
<evidence type="ECO:0008006" key="7">
    <source>
        <dbReference type="Google" id="ProtNLM"/>
    </source>
</evidence>
<dbReference type="Pfam" id="PF00132">
    <property type="entry name" value="Hexapep"/>
    <property type="match status" value="1"/>
</dbReference>
<dbReference type="Pfam" id="PF14602">
    <property type="entry name" value="Hexapep_2"/>
    <property type="match status" value="1"/>
</dbReference>
<gene>
    <name evidence="5" type="ORF">GTS_53330</name>
</gene>
<evidence type="ECO:0000256" key="1">
    <source>
        <dbReference type="ARBA" id="ARBA00007274"/>
    </source>
</evidence>
<dbReference type="OrthoDB" id="2643438at2"/>
<comment type="caution">
    <text evidence="5">The sequence shown here is derived from an EMBL/GenBank/DDBJ whole genome shotgun (WGS) entry which is preliminary data.</text>
</comment>
<name>A0A4D4JFB1_9PSEU</name>
<dbReference type="PROSITE" id="PS00101">
    <property type="entry name" value="HEXAPEP_TRANSFERASES"/>
    <property type="match status" value="1"/>
</dbReference>
<dbReference type="PANTHER" id="PTHR23416">
    <property type="entry name" value="SIALIC ACID SYNTHASE-RELATED"/>
    <property type="match status" value="1"/>
</dbReference>
<protein>
    <recommendedName>
        <fullName evidence="7">Sugar acetyltransferase</fullName>
    </recommendedName>
</protein>
<keyword evidence="3" id="KW-0677">Repeat</keyword>
<dbReference type="RefSeq" id="WP_137816625.1">
    <property type="nucleotide sequence ID" value="NZ_BJFL01000052.1"/>
</dbReference>
<dbReference type="EMBL" id="BJFL01000052">
    <property type="protein sequence ID" value="GDY33700.1"/>
    <property type="molecule type" value="Genomic_DNA"/>
</dbReference>
<dbReference type="GO" id="GO:0005829">
    <property type="term" value="C:cytosol"/>
    <property type="evidence" value="ECO:0007669"/>
    <property type="project" value="TreeGrafter"/>
</dbReference>
<evidence type="ECO:0000256" key="3">
    <source>
        <dbReference type="ARBA" id="ARBA00022737"/>
    </source>
</evidence>
<dbReference type="Proteomes" id="UP000298860">
    <property type="component" value="Unassembled WGS sequence"/>
</dbReference>
<dbReference type="InterPro" id="IPR018357">
    <property type="entry name" value="Hexapep_transf_CS"/>
</dbReference>
<dbReference type="AlphaFoldDB" id="A0A4D4JFB1"/>
<dbReference type="SUPFAM" id="SSF51161">
    <property type="entry name" value="Trimeric LpxA-like enzymes"/>
    <property type="match status" value="1"/>
</dbReference>
<dbReference type="PANTHER" id="PTHR23416:SF23">
    <property type="entry name" value="ACETYLTRANSFERASE C18B11.09C-RELATED"/>
    <property type="match status" value="1"/>
</dbReference>
<evidence type="ECO:0000313" key="5">
    <source>
        <dbReference type="EMBL" id="GDY33700.1"/>
    </source>
</evidence>